<dbReference type="PANTHER" id="PTHR43179">
    <property type="entry name" value="RHAMNOSYLTRANSFERASE WBBL"/>
    <property type="match status" value="1"/>
</dbReference>
<accession>A0A2A8D0V9</accession>
<proteinExistence type="inferred from homology"/>
<dbReference type="Pfam" id="PF00535">
    <property type="entry name" value="Glycos_transf_2"/>
    <property type="match status" value="1"/>
</dbReference>
<comment type="caution">
    <text evidence="5">The sequence shown here is derived from an EMBL/GenBank/DDBJ whole genome shotgun (WGS) entry which is preliminary data.</text>
</comment>
<evidence type="ECO:0000313" key="5">
    <source>
        <dbReference type="EMBL" id="PEN14521.1"/>
    </source>
</evidence>
<keyword evidence="6" id="KW-1185">Reference proteome</keyword>
<keyword evidence="2" id="KW-0328">Glycosyltransferase</keyword>
<dbReference type="InterPro" id="IPR001173">
    <property type="entry name" value="Glyco_trans_2-like"/>
</dbReference>
<dbReference type="GO" id="GO:0016757">
    <property type="term" value="F:glycosyltransferase activity"/>
    <property type="evidence" value="ECO:0007669"/>
    <property type="project" value="UniProtKB-KW"/>
</dbReference>
<dbReference type="AlphaFoldDB" id="A0A2A8D0V9"/>
<feature type="domain" description="Glycosyltransferase 2-like" evidence="4">
    <location>
        <begin position="16"/>
        <end position="127"/>
    </location>
</feature>
<sequence>MDKSTEQHSGTLHLVVAITCHNRREKTTACLRRLSQIGLDLEDAEAVDLDVVLVDDNSSDGTAAAVRNEFPDVALLEGDGSLFWNGGMRIAMSHAIDMDPEYILLLNDDTELFEDSVKRLIEDHRRIKERRGCPIVIVGSTRDPDSGELTYGGWRRTGGINPLRTAIVHPTEEPKICDTFNANCALISREVLDRVGNLDAAYTHGFGDYDYGFRVQKQGGEVWVGSGVHGECERDHGPRPWFEPKLSWWERISALRDVKAEPLGERLTYARRHAGARWPLSWLSPYIRVSLSHIFPDRFRPPAGPGERSSESSTP</sequence>
<reference evidence="5 6" key="1">
    <citation type="submission" date="2017-10" db="EMBL/GenBank/DDBJ databases">
        <title>Draft genome of Longibacter Salinarum.</title>
        <authorList>
            <person name="Goh K.M."/>
            <person name="Shamsir M.S."/>
            <person name="Lim S.W."/>
        </authorList>
    </citation>
    <scope>NUCLEOTIDE SEQUENCE [LARGE SCALE GENOMIC DNA]</scope>
    <source>
        <strain evidence="5 6">KCTC 52045</strain>
    </source>
</reference>
<comment type="similarity">
    <text evidence="1">Belongs to the glycosyltransferase 2 family.</text>
</comment>
<dbReference type="EMBL" id="PDEQ01000002">
    <property type="protein sequence ID" value="PEN14521.1"/>
    <property type="molecule type" value="Genomic_DNA"/>
</dbReference>
<evidence type="ECO:0000313" key="6">
    <source>
        <dbReference type="Proteomes" id="UP000220102"/>
    </source>
</evidence>
<evidence type="ECO:0000256" key="2">
    <source>
        <dbReference type="ARBA" id="ARBA00022676"/>
    </source>
</evidence>
<dbReference type="OrthoDB" id="9771846at2"/>
<keyword evidence="3 5" id="KW-0808">Transferase</keyword>
<dbReference type="RefSeq" id="WP_098074695.1">
    <property type="nucleotide sequence ID" value="NZ_PDEQ01000002.1"/>
</dbReference>
<dbReference type="Gene3D" id="3.90.550.10">
    <property type="entry name" value="Spore Coat Polysaccharide Biosynthesis Protein SpsA, Chain A"/>
    <property type="match status" value="1"/>
</dbReference>
<protein>
    <submittedName>
        <fullName evidence="5">Glycosyltransferase</fullName>
    </submittedName>
</protein>
<dbReference type="InterPro" id="IPR029044">
    <property type="entry name" value="Nucleotide-diphossugar_trans"/>
</dbReference>
<dbReference type="SUPFAM" id="SSF53448">
    <property type="entry name" value="Nucleotide-diphospho-sugar transferases"/>
    <property type="match status" value="1"/>
</dbReference>
<gene>
    <name evidence="5" type="ORF">CRI94_05715</name>
</gene>
<dbReference type="Proteomes" id="UP000220102">
    <property type="component" value="Unassembled WGS sequence"/>
</dbReference>
<name>A0A2A8D0V9_9BACT</name>
<evidence type="ECO:0000256" key="1">
    <source>
        <dbReference type="ARBA" id="ARBA00006739"/>
    </source>
</evidence>
<evidence type="ECO:0000256" key="3">
    <source>
        <dbReference type="ARBA" id="ARBA00022679"/>
    </source>
</evidence>
<organism evidence="5 6">
    <name type="scientific">Longibacter salinarum</name>
    <dbReference type="NCBI Taxonomy" id="1850348"/>
    <lineage>
        <taxon>Bacteria</taxon>
        <taxon>Pseudomonadati</taxon>
        <taxon>Rhodothermota</taxon>
        <taxon>Rhodothermia</taxon>
        <taxon>Rhodothermales</taxon>
        <taxon>Salisaetaceae</taxon>
        <taxon>Longibacter</taxon>
    </lineage>
</organism>
<dbReference type="PANTHER" id="PTHR43179:SF12">
    <property type="entry name" value="GALACTOFURANOSYLTRANSFERASE GLFT2"/>
    <property type="match status" value="1"/>
</dbReference>
<evidence type="ECO:0000259" key="4">
    <source>
        <dbReference type="Pfam" id="PF00535"/>
    </source>
</evidence>